<dbReference type="Proteomes" id="UP000479710">
    <property type="component" value="Unassembled WGS sequence"/>
</dbReference>
<reference evidence="1 2" key="1">
    <citation type="submission" date="2019-11" db="EMBL/GenBank/DDBJ databases">
        <title>Whole genome sequence of Oryza granulata.</title>
        <authorList>
            <person name="Li W."/>
        </authorList>
    </citation>
    <scope>NUCLEOTIDE SEQUENCE [LARGE SCALE GENOMIC DNA]</scope>
    <source>
        <strain evidence="2">cv. Menghai</strain>
        <tissue evidence="1">Leaf</tissue>
    </source>
</reference>
<dbReference type="EMBL" id="SPHZ02000005">
    <property type="protein sequence ID" value="KAF0918759.1"/>
    <property type="molecule type" value="Genomic_DNA"/>
</dbReference>
<organism evidence="1 2">
    <name type="scientific">Oryza meyeriana var. granulata</name>
    <dbReference type="NCBI Taxonomy" id="110450"/>
    <lineage>
        <taxon>Eukaryota</taxon>
        <taxon>Viridiplantae</taxon>
        <taxon>Streptophyta</taxon>
        <taxon>Embryophyta</taxon>
        <taxon>Tracheophyta</taxon>
        <taxon>Spermatophyta</taxon>
        <taxon>Magnoliopsida</taxon>
        <taxon>Liliopsida</taxon>
        <taxon>Poales</taxon>
        <taxon>Poaceae</taxon>
        <taxon>BOP clade</taxon>
        <taxon>Oryzoideae</taxon>
        <taxon>Oryzeae</taxon>
        <taxon>Oryzinae</taxon>
        <taxon>Oryza</taxon>
        <taxon>Oryza meyeriana</taxon>
    </lineage>
</organism>
<protein>
    <submittedName>
        <fullName evidence="1">Uncharacterized protein</fullName>
    </submittedName>
</protein>
<proteinExistence type="predicted"/>
<comment type="caution">
    <text evidence="1">The sequence shown here is derived from an EMBL/GenBank/DDBJ whole genome shotgun (WGS) entry which is preliminary data.</text>
</comment>
<sequence length="70" mass="6934">MPVIVAPGPELGHTSGLVVLVSGPELSYTSRLRNLPDPPASALLAMLHVVATRGGHGGGCGFCDLGGLGS</sequence>
<keyword evidence="2" id="KW-1185">Reference proteome</keyword>
<accession>A0A6G1E1W1</accession>
<gene>
    <name evidence="1" type="ORF">E2562_026067</name>
</gene>
<dbReference type="AlphaFoldDB" id="A0A6G1E1W1"/>
<name>A0A6G1E1W1_9ORYZ</name>
<evidence type="ECO:0000313" key="1">
    <source>
        <dbReference type="EMBL" id="KAF0918759.1"/>
    </source>
</evidence>
<evidence type="ECO:0000313" key="2">
    <source>
        <dbReference type="Proteomes" id="UP000479710"/>
    </source>
</evidence>